<evidence type="ECO:0000259" key="5">
    <source>
        <dbReference type="Pfam" id="PF00296"/>
    </source>
</evidence>
<reference evidence="6" key="1">
    <citation type="submission" date="2020-07" db="EMBL/GenBank/DDBJ databases">
        <title>Huge and variable diversity of episymbiotic CPR bacteria and DPANN archaea in groundwater ecosystems.</title>
        <authorList>
            <person name="He C.Y."/>
            <person name="Keren R."/>
            <person name="Whittaker M."/>
            <person name="Farag I.F."/>
            <person name="Doudna J."/>
            <person name="Cate J.H.D."/>
            <person name="Banfield J.F."/>
        </authorList>
    </citation>
    <scope>NUCLEOTIDE SEQUENCE</scope>
    <source>
        <strain evidence="6">NC_groundwater_717_Ag_S-0.2um_59_8</strain>
    </source>
</reference>
<proteinExistence type="predicted"/>
<dbReference type="AlphaFoldDB" id="A0A932M1G9"/>
<dbReference type="InterPro" id="IPR050172">
    <property type="entry name" value="SsuD_RutA_monooxygenase"/>
</dbReference>
<dbReference type="PANTHER" id="PTHR42847">
    <property type="entry name" value="ALKANESULFONATE MONOOXYGENASE"/>
    <property type="match status" value="1"/>
</dbReference>
<dbReference type="InterPro" id="IPR036661">
    <property type="entry name" value="Luciferase-like_sf"/>
</dbReference>
<feature type="non-terminal residue" evidence="6">
    <location>
        <position position="1"/>
    </location>
</feature>
<dbReference type="InterPro" id="IPR011251">
    <property type="entry name" value="Luciferase-like_dom"/>
</dbReference>
<dbReference type="EMBL" id="JACPSX010000127">
    <property type="protein sequence ID" value="MBI3014816.1"/>
    <property type="molecule type" value="Genomic_DNA"/>
</dbReference>
<evidence type="ECO:0000256" key="2">
    <source>
        <dbReference type="ARBA" id="ARBA00022643"/>
    </source>
</evidence>
<dbReference type="SUPFAM" id="SSF51679">
    <property type="entry name" value="Bacterial luciferase-like"/>
    <property type="match status" value="1"/>
</dbReference>
<dbReference type="PANTHER" id="PTHR42847:SF4">
    <property type="entry name" value="ALKANESULFONATE MONOOXYGENASE-RELATED"/>
    <property type="match status" value="1"/>
</dbReference>
<dbReference type="GO" id="GO:0046306">
    <property type="term" value="P:alkanesulfonate catabolic process"/>
    <property type="evidence" value="ECO:0007669"/>
    <property type="project" value="TreeGrafter"/>
</dbReference>
<feature type="domain" description="Luciferase-like" evidence="5">
    <location>
        <begin position="1"/>
        <end position="212"/>
    </location>
</feature>
<protein>
    <submittedName>
        <fullName evidence="6">LLM class flavin-dependent oxidoreductase</fullName>
    </submittedName>
</protein>
<dbReference type="Pfam" id="PF00296">
    <property type="entry name" value="Bac_luciferase"/>
    <property type="match status" value="1"/>
</dbReference>
<dbReference type="Proteomes" id="UP000741360">
    <property type="component" value="Unassembled WGS sequence"/>
</dbReference>
<keyword evidence="2" id="KW-0288">FMN</keyword>
<evidence type="ECO:0000256" key="1">
    <source>
        <dbReference type="ARBA" id="ARBA00022630"/>
    </source>
</evidence>
<sequence>SKGRFILGAGVGWIPSEFEMMGVSYKERAGRADEMLECLKKLWTEDGEVSYQGKYFQLKDYYFEPKPVKKPHPPILWGGGYWKAEKEWHPDVKQPSGFIDSVIRRIARFCDGWLPDLDSVGEAELVEGMERIKAAGKEFGRTIADDKWDITLNSYGSININNDPKKALEEAQRFYASRIRKGYYQVQGAPPFDLLKERGTFGPPEAVAELVSTWLSWKKKVPALRRIFIMFASLNPVEQLRRFHVQVAPLLRR</sequence>
<name>A0A932M1G9_UNCTE</name>
<keyword evidence="3" id="KW-0560">Oxidoreductase</keyword>
<evidence type="ECO:0000313" key="7">
    <source>
        <dbReference type="Proteomes" id="UP000741360"/>
    </source>
</evidence>
<keyword evidence="1" id="KW-0285">Flavoprotein</keyword>
<organism evidence="6 7">
    <name type="scientific">Tectimicrobiota bacterium</name>
    <dbReference type="NCBI Taxonomy" id="2528274"/>
    <lineage>
        <taxon>Bacteria</taxon>
        <taxon>Pseudomonadati</taxon>
        <taxon>Nitrospinota/Tectimicrobiota group</taxon>
        <taxon>Candidatus Tectimicrobiota</taxon>
    </lineage>
</organism>
<accession>A0A932M1G9</accession>
<gene>
    <name evidence="6" type="ORF">HYY65_07120</name>
</gene>
<comment type="caution">
    <text evidence="6">The sequence shown here is derived from an EMBL/GenBank/DDBJ whole genome shotgun (WGS) entry which is preliminary data.</text>
</comment>
<keyword evidence="4" id="KW-0503">Monooxygenase</keyword>
<evidence type="ECO:0000313" key="6">
    <source>
        <dbReference type="EMBL" id="MBI3014816.1"/>
    </source>
</evidence>
<evidence type="ECO:0000256" key="4">
    <source>
        <dbReference type="ARBA" id="ARBA00023033"/>
    </source>
</evidence>
<dbReference type="GO" id="GO:0008726">
    <property type="term" value="F:alkanesulfonate monooxygenase activity"/>
    <property type="evidence" value="ECO:0007669"/>
    <property type="project" value="TreeGrafter"/>
</dbReference>
<dbReference type="Gene3D" id="3.20.20.30">
    <property type="entry name" value="Luciferase-like domain"/>
    <property type="match status" value="1"/>
</dbReference>
<evidence type="ECO:0000256" key="3">
    <source>
        <dbReference type="ARBA" id="ARBA00023002"/>
    </source>
</evidence>